<dbReference type="Proteomes" id="UP000266188">
    <property type="component" value="Unassembled WGS sequence"/>
</dbReference>
<dbReference type="GO" id="GO:0008168">
    <property type="term" value="F:methyltransferase activity"/>
    <property type="evidence" value="ECO:0007669"/>
    <property type="project" value="UniProtKB-KW"/>
</dbReference>
<dbReference type="AlphaFoldDB" id="A0A3A2ZUH4"/>
<dbReference type="PANTHER" id="PTHR43591">
    <property type="entry name" value="METHYLTRANSFERASE"/>
    <property type="match status" value="1"/>
</dbReference>
<dbReference type="InterPro" id="IPR029063">
    <property type="entry name" value="SAM-dependent_MTases_sf"/>
</dbReference>
<comment type="caution">
    <text evidence="2">The sequence shown here is derived from an EMBL/GenBank/DDBJ whole genome shotgun (WGS) entry which is preliminary data.</text>
</comment>
<dbReference type="SUPFAM" id="SSF53335">
    <property type="entry name" value="S-adenosyl-L-methionine-dependent methyltransferases"/>
    <property type="match status" value="1"/>
</dbReference>
<dbReference type="OrthoDB" id="2013972at2759"/>
<evidence type="ECO:0000313" key="3">
    <source>
        <dbReference type="Proteomes" id="UP000266188"/>
    </source>
</evidence>
<dbReference type="CDD" id="cd02440">
    <property type="entry name" value="AdoMet_MTases"/>
    <property type="match status" value="1"/>
</dbReference>
<protein>
    <submittedName>
        <fullName evidence="2">Methyltransferase</fullName>
    </submittedName>
</protein>
<proteinExistence type="predicted"/>
<dbReference type="Pfam" id="PF13489">
    <property type="entry name" value="Methyltransf_23"/>
    <property type="match status" value="1"/>
</dbReference>
<dbReference type="EMBL" id="MVGC01000016">
    <property type="protein sequence ID" value="RJE26716.1"/>
    <property type="molecule type" value="Genomic_DNA"/>
</dbReference>
<accession>A0A3A2ZUH4</accession>
<feature type="region of interest" description="Disordered" evidence="1">
    <location>
        <begin position="1"/>
        <end position="48"/>
    </location>
</feature>
<feature type="compositionally biased region" description="Polar residues" evidence="1">
    <location>
        <begin position="37"/>
        <end position="48"/>
    </location>
</feature>
<name>A0A3A2ZUH4_9EURO</name>
<organism evidence="2 3">
    <name type="scientific">Aspergillus sclerotialis</name>
    <dbReference type="NCBI Taxonomy" id="2070753"/>
    <lineage>
        <taxon>Eukaryota</taxon>
        <taxon>Fungi</taxon>
        <taxon>Dikarya</taxon>
        <taxon>Ascomycota</taxon>
        <taxon>Pezizomycotina</taxon>
        <taxon>Eurotiomycetes</taxon>
        <taxon>Eurotiomycetidae</taxon>
        <taxon>Eurotiales</taxon>
        <taxon>Aspergillaceae</taxon>
        <taxon>Aspergillus</taxon>
        <taxon>Aspergillus subgen. Polypaecilum</taxon>
    </lineage>
</organism>
<dbReference type="GO" id="GO:0032259">
    <property type="term" value="P:methylation"/>
    <property type="evidence" value="ECO:0007669"/>
    <property type="project" value="UniProtKB-KW"/>
</dbReference>
<gene>
    <name evidence="2" type="ORF">PHISCL_00947</name>
</gene>
<keyword evidence="3" id="KW-1185">Reference proteome</keyword>
<dbReference type="Gene3D" id="3.40.50.150">
    <property type="entry name" value="Vaccinia Virus protein VP39"/>
    <property type="match status" value="1"/>
</dbReference>
<keyword evidence="2" id="KW-0489">Methyltransferase</keyword>
<sequence length="279" mass="31855">MASPSAPVADVQSSQEPILDIVPDEDPHEEDELSWLTDRSGNSDVASSNQSLANSVWNYQYENGRRYHSYREGEYLIPNDEREQERLDLHHHQFRLMLGGALFLAPIDPSSARILDLGTGTGIWAIDMADEYPQASITGVDLSPIQPNWVPSNCYFQVDDFESSWHFPELFDFIHGRTLAGSVRDFPCLYQRIKENLSLGGWVEMVDFTCDIFSDDDTKQNAPNTFRWIDLLNESSVRFGKDMNIASHHKRWMINAGFTNVREVVYKVRIDSCMALVDV</sequence>
<dbReference type="STRING" id="2070753.A0A3A2ZUH4"/>
<evidence type="ECO:0000256" key="1">
    <source>
        <dbReference type="SAM" id="MobiDB-lite"/>
    </source>
</evidence>
<evidence type="ECO:0000313" key="2">
    <source>
        <dbReference type="EMBL" id="RJE26716.1"/>
    </source>
</evidence>
<feature type="compositionally biased region" description="Acidic residues" evidence="1">
    <location>
        <begin position="22"/>
        <end position="33"/>
    </location>
</feature>
<dbReference type="PANTHER" id="PTHR43591:SF31">
    <property type="entry name" value="LAEA-LIKE, PUTATIVE (AFU_ORTHOLOGUE AFUA_8G01930)-RELATED"/>
    <property type="match status" value="1"/>
</dbReference>
<keyword evidence="2" id="KW-0808">Transferase</keyword>
<reference evidence="3" key="1">
    <citation type="submission" date="2017-02" db="EMBL/GenBank/DDBJ databases">
        <authorList>
            <person name="Tafer H."/>
            <person name="Lopandic K."/>
        </authorList>
    </citation>
    <scope>NUCLEOTIDE SEQUENCE [LARGE SCALE GENOMIC DNA]</scope>
    <source>
        <strain evidence="3">CBS 366.77</strain>
    </source>
</reference>